<dbReference type="Proteomes" id="UP000682134">
    <property type="component" value="Unassembled WGS sequence"/>
</dbReference>
<reference evidence="2" key="1">
    <citation type="submission" date="2021-04" db="EMBL/GenBank/DDBJ databases">
        <title>Genome seq and assembly of Bacillus sp.</title>
        <authorList>
            <person name="Chhetri G."/>
        </authorList>
    </citation>
    <scope>NUCLEOTIDE SEQUENCE</scope>
    <source>
        <strain evidence="2">RG28</strain>
    </source>
</reference>
<protein>
    <recommendedName>
        <fullName evidence="1">DUF7164 domain-containing protein</fullName>
    </recommendedName>
</protein>
<gene>
    <name evidence="2" type="ORF">J5Y03_04510</name>
</gene>
<keyword evidence="3" id="KW-1185">Reference proteome</keyword>
<accession>A0A940NFC7</accession>
<comment type="caution">
    <text evidence="2">The sequence shown here is derived from an EMBL/GenBank/DDBJ whole genome shotgun (WGS) entry which is preliminary data.</text>
</comment>
<feature type="domain" description="DUF7164" evidence="1">
    <location>
        <begin position="2"/>
        <end position="258"/>
    </location>
</feature>
<evidence type="ECO:0000313" key="3">
    <source>
        <dbReference type="Proteomes" id="UP000682134"/>
    </source>
</evidence>
<dbReference type="EMBL" id="JAGIYQ010000002">
    <property type="protein sequence ID" value="MBP0724449.1"/>
    <property type="molecule type" value="Genomic_DNA"/>
</dbReference>
<sequence>MKRAIAVYLDYTRGLLQQFACLYTSYKSINCSQDTDLVVFGPKSSLDLVPDDCIKVELNPLDGIWKTYRFMNSISFVGTKQAEFLNGYDYLLRTDVDTFLTPAWNTYIPNYYTVGRGAYAGEEVNENIMRVARKLNVRHQGIHNIGSTHYGSSSLVRDVCNLSVEIAYYLLTKEFAENEGAWPGWYRGVTSMYSTEMAVNHLVDVIEIRPDQLDFDSTSTNSIYHHSHIHCWHTDNLFSKFKYGDGLYDHLEPNLESDEIRQYCLSIGLEAKKKLPWLYI</sequence>
<name>A0A940NFC7_9BACI</name>
<proteinExistence type="predicted"/>
<dbReference type="RefSeq" id="WP_209402957.1">
    <property type="nucleotide sequence ID" value="NZ_JAGIYQ010000002.1"/>
</dbReference>
<dbReference type="AlphaFoldDB" id="A0A940NFC7"/>
<organism evidence="2 3">
    <name type="scientific">Gottfriedia endophytica</name>
    <dbReference type="NCBI Taxonomy" id="2820819"/>
    <lineage>
        <taxon>Bacteria</taxon>
        <taxon>Bacillati</taxon>
        <taxon>Bacillota</taxon>
        <taxon>Bacilli</taxon>
        <taxon>Bacillales</taxon>
        <taxon>Bacillaceae</taxon>
        <taxon>Gottfriedia</taxon>
    </lineage>
</organism>
<evidence type="ECO:0000313" key="2">
    <source>
        <dbReference type="EMBL" id="MBP0724449.1"/>
    </source>
</evidence>
<dbReference type="Pfam" id="PF23741">
    <property type="entry name" value="DUF7164"/>
    <property type="match status" value="1"/>
</dbReference>
<evidence type="ECO:0000259" key="1">
    <source>
        <dbReference type="Pfam" id="PF23741"/>
    </source>
</evidence>
<dbReference type="InterPro" id="IPR055588">
    <property type="entry name" value="DUF7164"/>
</dbReference>